<feature type="domain" description="NmrA-like" evidence="3">
    <location>
        <begin position="18"/>
        <end position="252"/>
    </location>
</feature>
<evidence type="ECO:0000259" key="3">
    <source>
        <dbReference type="Pfam" id="PF05368"/>
    </source>
</evidence>
<dbReference type="Proteomes" id="UP000695562">
    <property type="component" value="Unassembled WGS sequence"/>
</dbReference>
<accession>A0A8J4PMG1</accession>
<dbReference type="Pfam" id="PF05368">
    <property type="entry name" value="NmrA"/>
    <property type="match status" value="1"/>
</dbReference>
<comment type="caution">
    <text evidence="4">The sequence shown here is derived from an EMBL/GenBank/DDBJ whole genome shotgun (WGS) entry which is preliminary data.</text>
</comment>
<dbReference type="AlphaFoldDB" id="A0A8J4PMG1"/>
<proteinExistence type="inferred from homology"/>
<protein>
    <recommendedName>
        <fullName evidence="3">NmrA-like domain-containing protein</fullName>
    </recommendedName>
</protein>
<dbReference type="PANTHER" id="PTHR42748:SF7">
    <property type="entry name" value="NMRA LIKE REDOX SENSOR 1-RELATED"/>
    <property type="match status" value="1"/>
</dbReference>
<dbReference type="SUPFAM" id="SSF51735">
    <property type="entry name" value="NAD(P)-binding Rossmann-fold domains"/>
    <property type="match status" value="1"/>
</dbReference>
<gene>
    <name evidence="4" type="ORF">CYY_008880</name>
</gene>
<dbReference type="PANTHER" id="PTHR42748">
    <property type="entry name" value="NITROGEN METABOLITE REPRESSION PROTEIN NMRA FAMILY MEMBER"/>
    <property type="match status" value="1"/>
</dbReference>
<dbReference type="OrthoDB" id="17353at2759"/>
<name>A0A8J4PMG1_9MYCE</name>
<organism evidence="4 5">
    <name type="scientific">Polysphondylium violaceum</name>
    <dbReference type="NCBI Taxonomy" id="133409"/>
    <lineage>
        <taxon>Eukaryota</taxon>
        <taxon>Amoebozoa</taxon>
        <taxon>Evosea</taxon>
        <taxon>Eumycetozoa</taxon>
        <taxon>Dictyostelia</taxon>
        <taxon>Dictyosteliales</taxon>
        <taxon>Dictyosteliaceae</taxon>
        <taxon>Polysphondylium</taxon>
    </lineage>
</organism>
<sequence>MNNKTQPPIFVVPQVFSKQGKSIVNAILRDGGKYQIIGLTSRDVQKTAQADLLEKRGVKVVQVDLSDKDKLVEIYKGAYGVFIVKPVISPFDPEFKEKSFDLIKTQADACLEANVQQVIFSATDGELDSNGKTRDQRYIEGLSIPFVTTFFLGFFYSNVIEFYRPKVEYIDDSQSPTIVFSQPFDDTTAVPYVDSYTATGQVVSSILANPHQYNRHSLKVVSEYLTGPQFAEIFQQSTGIKSRYQTIDCQQYLIDNGFHASPEYQFIGTALYNTWLQSVINTHRFKDQTNEYHCTPLLNLNQFLLSTKWNGIDSFDNFKLNNQYI</sequence>
<dbReference type="Gene3D" id="3.40.50.720">
    <property type="entry name" value="NAD(P)-binding Rossmann-like Domain"/>
    <property type="match status" value="1"/>
</dbReference>
<evidence type="ECO:0000313" key="4">
    <source>
        <dbReference type="EMBL" id="KAF2069798.1"/>
    </source>
</evidence>
<dbReference type="InterPro" id="IPR036291">
    <property type="entry name" value="NAD(P)-bd_dom_sf"/>
</dbReference>
<keyword evidence="2" id="KW-0521">NADP</keyword>
<dbReference type="Gene3D" id="3.90.25.10">
    <property type="entry name" value="UDP-galactose 4-epimerase, domain 1"/>
    <property type="match status" value="1"/>
</dbReference>
<evidence type="ECO:0000256" key="2">
    <source>
        <dbReference type="ARBA" id="ARBA00022857"/>
    </source>
</evidence>
<dbReference type="InterPro" id="IPR008030">
    <property type="entry name" value="NmrA-like"/>
</dbReference>
<dbReference type="EMBL" id="AJWJ01000593">
    <property type="protein sequence ID" value="KAF2069798.1"/>
    <property type="molecule type" value="Genomic_DNA"/>
</dbReference>
<comment type="similarity">
    <text evidence="1">Belongs to the NmrA-type oxidoreductase family.</text>
</comment>
<evidence type="ECO:0000256" key="1">
    <source>
        <dbReference type="ARBA" id="ARBA00006328"/>
    </source>
</evidence>
<evidence type="ECO:0000313" key="5">
    <source>
        <dbReference type="Proteomes" id="UP000695562"/>
    </source>
</evidence>
<dbReference type="InterPro" id="IPR051164">
    <property type="entry name" value="NmrA-like_oxidored"/>
</dbReference>
<dbReference type="GO" id="GO:0005634">
    <property type="term" value="C:nucleus"/>
    <property type="evidence" value="ECO:0007669"/>
    <property type="project" value="TreeGrafter"/>
</dbReference>
<reference evidence="4" key="1">
    <citation type="submission" date="2020-01" db="EMBL/GenBank/DDBJ databases">
        <title>Development of genomics and gene disruption for Polysphondylium violaceum indicates a role for the polyketide synthase stlB in stalk morphogenesis.</title>
        <authorList>
            <person name="Narita B."/>
            <person name="Kawabe Y."/>
            <person name="Kin K."/>
            <person name="Saito T."/>
            <person name="Gibbs R."/>
            <person name="Kuspa A."/>
            <person name="Muzny D."/>
            <person name="Queller D."/>
            <person name="Richards S."/>
            <person name="Strassman J."/>
            <person name="Sucgang R."/>
            <person name="Worley K."/>
            <person name="Schaap P."/>
        </authorList>
    </citation>
    <scope>NUCLEOTIDE SEQUENCE</scope>
    <source>
        <strain evidence="4">QSvi11</strain>
    </source>
</reference>
<keyword evidence="5" id="KW-1185">Reference proteome</keyword>